<evidence type="ECO:0000256" key="5">
    <source>
        <dbReference type="ARBA" id="ARBA00022598"/>
    </source>
</evidence>
<dbReference type="OrthoDB" id="9775440at2"/>
<keyword evidence="5 11" id="KW-0436">Ligase</keyword>
<evidence type="ECO:0000256" key="2">
    <source>
        <dbReference type="ARBA" id="ARBA00008226"/>
    </source>
</evidence>
<dbReference type="PROSITE" id="PS50861">
    <property type="entry name" value="AA_TRNA_LIGASE_II_GLYAB"/>
    <property type="match status" value="1"/>
</dbReference>
<comment type="subunit">
    <text evidence="3 11">Tetramer of two alpha and two beta subunits.</text>
</comment>
<dbReference type="PANTHER" id="PTHR30075">
    <property type="entry name" value="GLYCYL-TRNA SYNTHETASE"/>
    <property type="match status" value="1"/>
</dbReference>
<dbReference type="GO" id="GO:0004814">
    <property type="term" value="F:arginine-tRNA ligase activity"/>
    <property type="evidence" value="ECO:0007669"/>
    <property type="project" value="InterPro"/>
</dbReference>
<accession>A0A157S615</accession>
<keyword evidence="14" id="KW-1185">Reference proteome</keyword>
<evidence type="ECO:0000313" key="13">
    <source>
        <dbReference type="EMBL" id="SAI65854.1"/>
    </source>
</evidence>
<dbReference type="Proteomes" id="UP000076848">
    <property type="component" value="Unassembled WGS sequence"/>
</dbReference>
<organism evidence="13 14">
    <name type="scientific">Bordetella ansorpii</name>
    <dbReference type="NCBI Taxonomy" id="288768"/>
    <lineage>
        <taxon>Bacteria</taxon>
        <taxon>Pseudomonadati</taxon>
        <taxon>Pseudomonadota</taxon>
        <taxon>Betaproteobacteria</taxon>
        <taxon>Burkholderiales</taxon>
        <taxon>Alcaligenaceae</taxon>
        <taxon>Bordetella</taxon>
    </lineage>
</organism>
<comment type="similarity">
    <text evidence="2 11">Belongs to the class-II aminoacyl-tRNA synthetase family.</text>
</comment>
<keyword evidence="4 11" id="KW-0963">Cytoplasm</keyword>
<name>A0A157S615_9BORD</name>
<dbReference type="SMART" id="SM00836">
    <property type="entry name" value="DALR_1"/>
    <property type="match status" value="1"/>
</dbReference>
<dbReference type="GO" id="GO:0004820">
    <property type="term" value="F:glycine-tRNA ligase activity"/>
    <property type="evidence" value="ECO:0007669"/>
    <property type="project" value="UniProtKB-UniRule"/>
</dbReference>
<keyword evidence="9 11" id="KW-0030">Aminoacyl-tRNA synthetase</keyword>
<proteinExistence type="inferred from homology"/>
<keyword evidence="7 11" id="KW-0067">ATP-binding</keyword>
<evidence type="ECO:0000256" key="7">
    <source>
        <dbReference type="ARBA" id="ARBA00022840"/>
    </source>
</evidence>
<dbReference type="EMBL" id="FKIF01000001">
    <property type="protein sequence ID" value="SAI65854.1"/>
    <property type="molecule type" value="Genomic_DNA"/>
</dbReference>
<keyword evidence="8 11" id="KW-0648">Protein biosynthesis</keyword>
<sequence length="712" mass="76177">MTITVRPLLVELLTEELPPKALQKLGQAYAEGIRATLAKHGLLADGNQVEAYATPRRLAVRLSAVLSQAPDQAYAEKLMPVKVGLAADGAATPALVKKLAAKGLENIDLSTLERESDGKQDYLVARGTAPGLALASGLQEALDTAIDGLPIPKVMRYQLDDGVTSVKFVRPAHGLIALHGSDVVPVRTLGLTAGRYTLGHRFMSSGAVDIADADAYVNTLAGRGRVIASFEGRRDEISRQLNEHAARLGATLGDDPEVAALLDEVTALVEHPTVYVGEFEEQFLQVPQECLILTMRLNQKYFPLFDPASGKLTHRFLIVSNMDVANPVNIVEGNQRVVRPRLADAQFFFQTDRKTTLASRVAQLGNIVYHNKLGTQLERVERVRAIARGVAQALGADADAADRAAELAKADLGTNMVGEFPELQGVMGAYYAAGDGEAADVVEALRGQYRNRFDAPVTRETLTAAVLFIAERAETLVGIWAIGLAPTGERDPFGLRRAALGLISAFEQLAAGGWLKIDADGPLSLDGLLDLAANAFPAGKIPAETLAEVRTFIYERYRNQLIADADRNAVEAVIALTPPLHQVAERVRAVAAFAGMPEAASLAAANKRIGNLLKKAEGEIGQVDLARLVEPAEQSLADAVARLRPQAEAQAAAGDFAGSLRTLAQVREPVDAFFADVMVMAEDPAVRANRLALLAQLHGLMNRVADISRLAQ</sequence>
<evidence type="ECO:0000256" key="9">
    <source>
        <dbReference type="ARBA" id="ARBA00023146"/>
    </source>
</evidence>
<dbReference type="GO" id="GO:0006420">
    <property type="term" value="P:arginyl-tRNA aminoacylation"/>
    <property type="evidence" value="ECO:0007669"/>
    <property type="project" value="InterPro"/>
</dbReference>
<dbReference type="Pfam" id="PF02092">
    <property type="entry name" value="tRNA_synt_2f"/>
    <property type="match status" value="1"/>
</dbReference>
<dbReference type="InterPro" id="IPR015944">
    <property type="entry name" value="Gly-tRNA-synth_bsu"/>
</dbReference>
<dbReference type="EC" id="6.1.1.14" evidence="11"/>
<dbReference type="GO" id="GO:0006426">
    <property type="term" value="P:glycyl-tRNA aminoacylation"/>
    <property type="evidence" value="ECO:0007669"/>
    <property type="project" value="UniProtKB-UniRule"/>
</dbReference>
<dbReference type="HAMAP" id="MF_00255">
    <property type="entry name" value="Gly_tRNA_synth_beta"/>
    <property type="match status" value="1"/>
</dbReference>
<feature type="domain" description="DALR anticodon binding" evidence="12">
    <location>
        <begin position="608"/>
        <end position="710"/>
    </location>
</feature>
<evidence type="ECO:0000259" key="12">
    <source>
        <dbReference type="SMART" id="SM00836"/>
    </source>
</evidence>
<protein>
    <recommendedName>
        <fullName evidence="11">Glycine--tRNA ligase beta subunit</fullName>
        <ecNumber evidence="11">6.1.1.14</ecNumber>
    </recommendedName>
    <alternativeName>
        <fullName evidence="11">Glycyl-tRNA synthetase beta subunit</fullName>
        <shortName evidence="11">GlyRS</shortName>
    </alternativeName>
</protein>
<dbReference type="AlphaFoldDB" id="A0A157S615"/>
<dbReference type="PRINTS" id="PR01045">
    <property type="entry name" value="TRNASYNTHGB"/>
</dbReference>
<evidence type="ECO:0000256" key="10">
    <source>
        <dbReference type="ARBA" id="ARBA00047937"/>
    </source>
</evidence>
<evidence type="ECO:0000256" key="3">
    <source>
        <dbReference type="ARBA" id="ARBA00011209"/>
    </source>
</evidence>
<reference evidence="13 14" key="1">
    <citation type="submission" date="2016-04" db="EMBL/GenBank/DDBJ databases">
        <authorList>
            <consortium name="Pathogen Informatics"/>
        </authorList>
    </citation>
    <scope>NUCLEOTIDE SEQUENCE [LARGE SCALE GENOMIC DNA]</scope>
    <source>
        <strain evidence="13 14">H050680373</strain>
    </source>
</reference>
<gene>
    <name evidence="11 13" type="primary">glyS</name>
    <name evidence="13" type="ORF">SAMEA3906486_00606</name>
</gene>
<evidence type="ECO:0000256" key="8">
    <source>
        <dbReference type="ARBA" id="ARBA00022917"/>
    </source>
</evidence>
<evidence type="ECO:0000256" key="11">
    <source>
        <dbReference type="HAMAP-Rule" id="MF_00255"/>
    </source>
</evidence>
<dbReference type="Pfam" id="PF05746">
    <property type="entry name" value="DALR_1"/>
    <property type="match status" value="1"/>
</dbReference>
<evidence type="ECO:0000256" key="6">
    <source>
        <dbReference type="ARBA" id="ARBA00022741"/>
    </source>
</evidence>
<comment type="catalytic activity">
    <reaction evidence="10 11">
        <text>tRNA(Gly) + glycine + ATP = glycyl-tRNA(Gly) + AMP + diphosphate</text>
        <dbReference type="Rhea" id="RHEA:16013"/>
        <dbReference type="Rhea" id="RHEA-COMP:9664"/>
        <dbReference type="Rhea" id="RHEA-COMP:9683"/>
        <dbReference type="ChEBI" id="CHEBI:30616"/>
        <dbReference type="ChEBI" id="CHEBI:33019"/>
        <dbReference type="ChEBI" id="CHEBI:57305"/>
        <dbReference type="ChEBI" id="CHEBI:78442"/>
        <dbReference type="ChEBI" id="CHEBI:78522"/>
        <dbReference type="ChEBI" id="CHEBI:456215"/>
        <dbReference type="EC" id="6.1.1.14"/>
    </reaction>
</comment>
<evidence type="ECO:0000256" key="1">
    <source>
        <dbReference type="ARBA" id="ARBA00004496"/>
    </source>
</evidence>
<dbReference type="RefSeq" id="WP_066123297.1">
    <property type="nucleotide sequence ID" value="NZ_FKIF01000001.1"/>
</dbReference>
<dbReference type="GO" id="GO:0005829">
    <property type="term" value="C:cytosol"/>
    <property type="evidence" value="ECO:0007669"/>
    <property type="project" value="TreeGrafter"/>
</dbReference>
<dbReference type="PANTHER" id="PTHR30075:SF2">
    <property type="entry name" value="GLYCINE--TRNA LIGASE, CHLOROPLASTIC_MITOCHONDRIAL 2"/>
    <property type="match status" value="1"/>
</dbReference>
<dbReference type="InterPro" id="IPR006194">
    <property type="entry name" value="Gly-tRNA-synth_heterodimer"/>
</dbReference>
<comment type="subcellular location">
    <subcellularLocation>
        <location evidence="1 11">Cytoplasm</location>
    </subcellularLocation>
</comment>
<dbReference type="SUPFAM" id="SSF109604">
    <property type="entry name" value="HD-domain/PDEase-like"/>
    <property type="match status" value="1"/>
</dbReference>
<keyword evidence="6 11" id="KW-0547">Nucleotide-binding</keyword>
<evidence type="ECO:0000256" key="4">
    <source>
        <dbReference type="ARBA" id="ARBA00022490"/>
    </source>
</evidence>
<evidence type="ECO:0000313" key="14">
    <source>
        <dbReference type="Proteomes" id="UP000076848"/>
    </source>
</evidence>
<dbReference type="InterPro" id="IPR008909">
    <property type="entry name" value="DALR_anticod-bd"/>
</dbReference>
<dbReference type="NCBIfam" id="TIGR00211">
    <property type="entry name" value="glyS"/>
    <property type="match status" value="1"/>
</dbReference>
<dbReference type="GO" id="GO:0005524">
    <property type="term" value="F:ATP binding"/>
    <property type="evidence" value="ECO:0007669"/>
    <property type="project" value="UniProtKB-UniRule"/>
</dbReference>
<dbReference type="STRING" id="288768.SAMEA3906486_00606"/>